<evidence type="ECO:0000313" key="4">
    <source>
        <dbReference type="EMBL" id="GFZ05230.1"/>
    </source>
</evidence>
<dbReference type="GO" id="GO:0003676">
    <property type="term" value="F:nucleic acid binding"/>
    <property type="evidence" value="ECO:0007669"/>
    <property type="project" value="InterPro"/>
</dbReference>
<dbReference type="EMBL" id="BJWL01000017">
    <property type="protein sequence ID" value="GFZ05230.1"/>
    <property type="molecule type" value="Genomic_DNA"/>
</dbReference>
<dbReference type="Pfam" id="PF17919">
    <property type="entry name" value="RT_RNaseH_2"/>
    <property type="match status" value="1"/>
</dbReference>
<protein>
    <submittedName>
        <fullName evidence="4">Uncharacterized protein</fullName>
    </submittedName>
</protein>
<dbReference type="Proteomes" id="UP000585474">
    <property type="component" value="Unassembled WGS sequence"/>
</dbReference>
<dbReference type="InterPro" id="IPR012337">
    <property type="entry name" value="RNaseH-like_sf"/>
</dbReference>
<dbReference type="InterPro" id="IPR002156">
    <property type="entry name" value="RNaseH_domain"/>
</dbReference>
<dbReference type="InterPro" id="IPR043128">
    <property type="entry name" value="Rev_trsase/Diguanyl_cyclase"/>
</dbReference>
<proteinExistence type="predicted"/>
<dbReference type="AlphaFoldDB" id="A0A7J0G374"/>
<evidence type="ECO:0000259" key="3">
    <source>
        <dbReference type="Pfam" id="PF17919"/>
    </source>
</evidence>
<accession>A0A7J0G374</accession>
<dbReference type="InterPro" id="IPR043502">
    <property type="entry name" value="DNA/RNA_pol_sf"/>
</dbReference>
<name>A0A7J0G374_9ERIC</name>
<organism evidence="4 5">
    <name type="scientific">Actinidia rufa</name>
    <dbReference type="NCBI Taxonomy" id="165716"/>
    <lineage>
        <taxon>Eukaryota</taxon>
        <taxon>Viridiplantae</taxon>
        <taxon>Streptophyta</taxon>
        <taxon>Embryophyta</taxon>
        <taxon>Tracheophyta</taxon>
        <taxon>Spermatophyta</taxon>
        <taxon>Magnoliopsida</taxon>
        <taxon>eudicotyledons</taxon>
        <taxon>Gunneridae</taxon>
        <taxon>Pentapetalae</taxon>
        <taxon>asterids</taxon>
        <taxon>Ericales</taxon>
        <taxon>Actinidiaceae</taxon>
        <taxon>Actinidia</taxon>
    </lineage>
</organism>
<dbReference type="SUPFAM" id="SSF53098">
    <property type="entry name" value="Ribonuclease H-like"/>
    <property type="match status" value="2"/>
</dbReference>
<dbReference type="Gene3D" id="3.30.420.10">
    <property type="entry name" value="Ribonuclease H-like superfamily/Ribonuclease H"/>
    <property type="match status" value="2"/>
</dbReference>
<evidence type="ECO:0000259" key="1">
    <source>
        <dbReference type="Pfam" id="PF00078"/>
    </source>
</evidence>
<sequence>MRTRVSSRFKLPTQLGVYDGKIDPMDHLDLYMNLMTLQGYSDEVMCKAFSATLRGPTRAWFKKLSPRTIDSFGNLSRLFVANFMSCRVRKKEYLPLIHSPSKGWGEFEGLRQAFQPSRTGGTFLKPKSALQSKAKKYIAAEELVEAKRKRRGKDDNKRKELDSRRAEYRDKDFIIVDCLSPFNAILCRLTLGKVNAITSTYHLMMKFSTSTGIGEKLEITNTEMEALRDEVEEITLADPRETKNTKPLEEVTQIFIHPDYSNRHVIIGIELNEKLHSVLVEFLKKKYDVFAWSHGYVPGIDPQVAVHKLFMDPDHHPIKMYLPDVAKTSFITERGLYYYKVMPFGLKNTEATYQIVNKMFKEMIGKTMEVDIDDMLVKSLKAGDHIAHMREAFSVLRKHHMMLNPSKCIFGVSSRKFLGFPVTKCGIEVRLQVGRSSFKILRKNQAFQWTGEFEEAFQQLKEYLGSPPLLTVPTTGEELIVYLSVSSTVVSAVLIREDDKVQKPVYYASKVLMGAKTRYLKIKKLTYALLIASRKLRHYFQSHPIAVLTDQLLKQILQRPDTSGRLLKWSIEPNEFHISYRPRMAIKAQTLVDFIAEFTYNATPELKITLPEVKTPKEQNLDEALTIWKLRANGFKATNNEAEYEALLAGLRVVIELGMDSLNAFSDSQLVVNQVQGDYLTKDSRMVAYLDKAKTMTVKIQNFKICQIPKEENKKDDALPNLASAFYFISDRSVPMEFLPNPSIEVSKTVCQIEAEPTWMDDITAYLRDRTLPPDKLQSRRIQYRSIRFCLLYGVLYKKSFSGPLLRCSDLKNQNMCSEKFMKMEQDAATYTRKYDKCHRFALLRYKRKFLIVAIDYFTKWIEAEPLSKITEKSTRNFIWKNIVYRFGIPKVILGIQISKDRENRKLRLSQVDYVSKVLKRFNTESAKPVSTPLASHYRLSNEQGAIT</sequence>
<dbReference type="OrthoDB" id="101614at2759"/>
<gene>
    <name evidence="4" type="ORF">Acr_17g0008020</name>
</gene>
<dbReference type="Pfam" id="PF00078">
    <property type="entry name" value="RVT_1"/>
    <property type="match status" value="1"/>
</dbReference>
<feature type="domain" description="RNase H type-1" evidence="2">
    <location>
        <begin position="636"/>
        <end position="719"/>
    </location>
</feature>
<evidence type="ECO:0000259" key="2">
    <source>
        <dbReference type="Pfam" id="PF13456"/>
    </source>
</evidence>
<dbReference type="GO" id="GO:0004523">
    <property type="term" value="F:RNA-DNA hybrid ribonuclease activity"/>
    <property type="evidence" value="ECO:0007669"/>
    <property type="project" value="InterPro"/>
</dbReference>
<comment type="caution">
    <text evidence="4">The sequence shown here is derived from an EMBL/GenBank/DDBJ whole genome shotgun (WGS) entry which is preliminary data.</text>
</comment>
<dbReference type="PANTHER" id="PTHR48475:SF2">
    <property type="entry name" value="RIBONUCLEASE H"/>
    <property type="match status" value="1"/>
</dbReference>
<evidence type="ECO:0000313" key="5">
    <source>
        <dbReference type="Proteomes" id="UP000585474"/>
    </source>
</evidence>
<keyword evidence="5" id="KW-1185">Reference proteome</keyword>
<feature type="domain" description="Reverse transcriptase" evidence="1">
    <location>
        <begin position="317"/>
        <end position="421"/>
    </location>
</feature>
<dbReference type="Gene3D" id="3.30.70.270">
    <property type="match status" value="1"/>
</dbReference>
<feature type="domain" description="Reverse transcriptase/retrotransposon-derived protein RNase H-like" evidence="3">
    <location>
        <begin position="449"/>
        <end position="547"/>
    </location>
</feature>
<dbReference type="InterPro" id="IPR000477">
    <property type="entry name" value="RT_dom"/>
</dbReference>
<dbReference type="CDD" id="cd01647">
    <property type="entry name" value="RT_LTR"/>
    <property type="match status" value="1"/>
</dbReference>
<dbReference type="PANTHER" id="PTHR48475">
    <property type="entry name" value="RIBONUCLEASE H"/>
    <property type="match status" value="1"/>
</dbReference>
<reference evidence="4 5" key="1">
    <citation type="submission" date="2019-07" db="EMBL/GenBank/DDBJ databases">
        <title>De Novo Assembly of kiwifruit Actinidia rufa.</title>
        <authorList>
            <person name="Sugita-Konishi S."/>
            <person name="Sato K."/>
            <person name="Mori E."/>
            <person name="Abe Y."/>
            <person name="Kisaki G."/>
            <person name="Hamano K."/>
            <person name="Suezawa K."/>
            <person name="Otani M."/>
            <person name="Fukuda T."/>
            <person name="Manabe T."/>
            <person name="Gomi K."/>
            <person name="Tabuchi M."/>
            <person name="Akimitsu K."/>
            <person name="Kataoka I."/>
        </authorList>
    </citation>
    <scope>NUCLEOTIDE SEQUENCE [LARGE SCALE GENOMIC DNA]</scope>
    <source>
        <strain evidence="5">cv. Fuchu</strain>
    </source>
</reference>
<dbReference type="InterPro" id="IPR036397">
    <property type="entry name" value="RNaseH_sf"/>
</dbReference>
<dbReference type="Pfam" id="PF13456">
    <property type="entry name" value="RVT_3"/>
    <property type="match status" value="1"/>
</dbReference>
<dbReference type="CDD" id="cd09279">
    <property type="entry name" value="RNase_HI_like"/>
    <property type="match status" value="1"/>
</dbReference>
<dbReference type="InterPro" id="IPR041577">
    <property type="entry name" value="RT_RNaseH_2"/>
</dbReference>
<dbReference type="SUPFAM" id="SSF56672">
    <property type="entry name" value="DNA/RNA polymerases"/>
    <property type="match status" value="1"/>
</dbReference>